<dbReference type="eggNOG" id="ENOG502SPUB">
    <property type="taxonomic scope" value="Eukaryota"/>
</dbReference>
<dbReference type="KEGG" id="ani:ANIA_06954"/>
<feature type="chain" id="PRO_5010179227" evidence="1">
    <location>
        <begin position="21"/>
        <end position="166"/>
    </location>
</feature>
<evidence type="ECO:0000256" key="1">
    <source>
        <dbReference type="SAM" id="SignalP"/>
    </source>
</evidence>
<evidence type="ECO:0000313" key="3">
    <source>
        <dbReference type="Proteomes" id="UP000000560"/>
    </source>
</evidence>
<dbReference type="HOGENOM" id="CLU_1618881_0_0_1"/>
<organism evidence="2 3">
    <name type="scientific">Emericella nidulans (strain FGSC A4 / ATCC 38163 / CBS 112.46 / NRRL 194 / M139)</name>
    <name type="common">Aspergillus nidulans</name>
    <dbReference type="NCBI Taxonomy" id="227321"/>
    <lineage>
        <taxon>Eukaryota</taxon>
        <taxon>Fungi</taxon>
        <taxon>Dikarya</taxon>
        <taxon>Ascomycota</taxon>
        <taxon>Pezizomycotina</taxon>
        <taxon>Eurotiomycetes</taxon>
        <taxon>Eurotiomycetidae</taxon>
        <taxon>Eurotiales</taxon>
        <taxon>Aspergillaceae</taxon>
        <taxon>Aspergillus</taxon>
        <taxon>Aspergillus subgen. Nidulantes</taxon>
    </lineage>
</organism>
<dbReference type="AlphaFoldDB" id="Q5AXM6"/>
<dbReference type="VEuPathDB" id="FungiDB:AN6954"/>
<protein>
    <submittedName>
        <fullName evidence="2">Uncharacterized protein</fullName>
    </submittedName>
</protein>
<proteinExistence type="predicted"/>
<reference evidence="3" key="1">
    <citation type="journal article" date="2005" name="Nature">
        <title>Sequencing of Aspergillus nidulans and comparative analysis with A. fumigatus and A. oryzae.</title>
        <authorList>
            <person name="Galagan J.E."/>
            <person name="Calvo S.E."/>
            <person name="Cuomo C."/>
            <person name="Ma L.J."/>
            <person name="Wortman J.R."/>
            <person name="Batzoglou S."/>
            <person name="Lee S.I."/>
            <person name="Basturkmen M."/>
            <person name="Spevak C.C."/>
            <person name="Clutterbuck J."/>
            <person name="Kapitonov V."/>
            <person name="Jurka J."/>
            <person name="Scazzocchio C."/>
            <person name="Farman M."/>
            <person name="Butler J."/>
            <person name="Purcell S."/>
            <person name="Harris S."/>
            <person name="Braus G.H."/>
            <person name="Draht O."/>
            <person name="Busch S."/>
            <person name="D'Enfert C."/>
            <person name="Bouchier C."/>
            <person name="Goldman G.H."/>
            <person name="Bell-Pedersen D."/>
            <person name="Griffiths-Jones S."/>
            <person name="Doonan J.H."/>
            <person name="Yu J."/>
            <person name="Vienken K."/>
            <person name="Pain A."/>
            <person name="Freitag M."/>
            <person name="Selker E.U."/>
            <person name="Archer D.B."/>
            <person name="Penalva M.A."/>
            <person name="Oakley B.R."/>
            <person name="Momany M."/>
            <person name="Tanaka T."/>
            <person name="Kumagai T."/>
            <person name="Asai K."/>
            <person name="Machida M."/>
            <person name="Nierman W.C."/>
            <person name="Denning D.W."/>
            <person name="Caddick M."/>
            <person name="Hynes M."/>
            <person name="Paoletti M."/>
            <person name="Fischer R."/>
            <person name="Miller B."/>
            <person name="Dyer P."/>
            <person name="Sachs M.S."/>
            <person name="Osmani S.A."/>
            <person name="Birren B.W."/>
        </authorList>
    </citation>
    <scope>NUCLEOTIDE SEQUENCE [LARGE SCALE GENOMIC DNA]</scope>
    <source>
        <strain evidence="3">FGSC A4 / ATCC 38163 / CBS 112.46 / NRRL 194 / M139</strain>
    </source>
</reference>
<dbReference type="RefSeq" id="XP_664558.1">
    <property type="nucleotide sequence ID" value="XM_659466.1"/>
</dbReference>
<dbReference type="InParanoid" id="Q5AXM6"/>
<feature type="signal peptide" evidence="1">
    <location>
        <begin position="1"/>
        <end position="20"/>
    </location>
</feature>
<dbReference type="EMBL" id="BN001301">
    <property type="protein sequence ID" value="CBF71815.1"/>
    <property type="molecule type" value="Genomic_DNA"/>
</dbReference>
<dbReference type="OMA" id="HSSGFTI"/>
<dbReference type="GeneID" id="2870431"/>
<dbReference type="OrthoDB" id="4387630at2759"/>
<name>Q5AXM6_EMENI</name>
<accession>Q5AXM6</accession>
<keyword evidence="3" id="KW-1185">Reference proteome</keyword>
<dbReference type="Proteomes" id="UP000000560">
    <property type="component" value="Chromosome I"/>
</dbReference>
<accession>C8V388</accession>
<gene>
    <name evidence="2" type="ORF">ANIA_06954</name>
</gene>
<reference evidence="3" key="2">
    <citation type="journal article" date="2009" name="Fungal Genet. Biol.">
        <title>The 2008 update of the Aspergillus nidulans genome annotation: a community effort.</title>
        <authorList>
            <person name="Wortman J.R."/>
            <person name="Gilsenan J.M."/>
            <person name="Joardar V."/>
            <person name="Deegan J."/>
            <person name="Clutterbuck J."/>
            <person name="Andersen M.R."/>
            <person name="Archer D."/>
            <person name="Bencina M."/>
            <person name="Braus G."/>
            <person name="Coutinho P."/>
            <person name="von Dohren H."/>
            <person name="Doonan J."/>
            <person name="Driessen A.J."/>
            <person name="Durek P."/>
            <person name="Espeso E."/>
            <person name="Fekete E."/>
            <person name="Flipphi M."/>
            <person name="Estrada C.G."/>
            <person name="Geysens S."/>
            <person name="Goldman G."/>
            <person name="de Groot P.W."/>
            <person name="Hansen K."/>
            <person name="Harris S.D."/>
            <person name="Heinekamp T."/>
            <person name="Helmstaedt K."/>
            <person name="Henrissat B."/>
            <person name="Hofmann G."/>
            <person name="Homan T."/>
            <person name="Horio T."/>
            <person name="Horiuchi H."/>
            <person name="James S."/>
            <person name="Jones M."/>
            <person name="Karaffa L."/>
            <person name="Karanyi Z."/>
            <person name="Kato M."/>
            <person name="Keller N."/>
            <person name="Kelly D.E."/>
            <person name="Kiel J.A."/>
            <person name="Kim J.M."/>
            <person name="van der Klei I.J."/>
            <person name="Klis F.M."/>
            <person name="Kovalchuk A."/>
            <person name="Krasevec N."/>
            <person name="Kubicek C.P."/>
            <person name="Liu B."/>
            <person name="Maccabe A."/>
            <person name="Meyer V."/>
            <person name="Mirabito P."/>
            <person name="Miskei M."/>
            <person name="Mos M."/>
            <person name="Mullins J."/>
            <person name="Nelson D.R."/>
            <person name="Nielsen J."/>
            <person name="Oakley B.R."/>
            <person name="Osmani S.A."/>
            <person name="Pakula T."/>
            <person name="Paszewski A."/>
            <person name="Paulsen I."/>
            <person name="Pilsyk S."/>
            <person name="Pocsi I."/>
            <person name="Punt P.J."/>
            <person name="Ram A.F."/>
            <person name="Ren Q."/>
            <person name="Robellet X."/>
            <person name="Robson G."/>
            <person name="Seiboth B."/>
            <person name="van Solingen P."/>
            <person name="Specht T."/>
            <person name="Sun J."/>
            <person name="Taheri-Talesh N."/>
            <person name="Takeshita N."/>
            <person name="Ussery D."/>
            <person name="vanKuyk P.A."/>
            <person name="Visser H."/>
            <person name="van de Vondervoort P.J."/>
            <person name="de Vries R.P."/>
            <person name="Walton J."/>
            <person name="Xiang X."/>
            <person name="Xiong Y."/>
            <person name="Zeng A.P."/>
            <person name="Brandt B.W."/>
            <person name="Cornell M.J."/>
            <person name="van den Hondel C.A."/>
            <person name="Visser J."/>
            <person name="Oliver S.G."/>
            <person name="Turner G."/>
        </authorList>
    </citation>
    <scope>GENOME REANNOTATION</scope>
    <source>
        <strain evidence="3">FGSC A4 / ATCC 38163 / CBS 112.46 / NRRL 194 / M139</strain>
    </source>
</reference>
<sequence>MPSLRAIVFNLTLLASAASAERLRAVWSSGSFSTIGDNSGKYDGFAIVRENGEAIYNTETPNGKTPCANTGGGRIYQIEGDCWNSGRQFHCESDFGGHPETCDVRDADGNTLGEATAQTDTTWIGISIGMDATCVVEFDSDDASHCPVDDGNGPLHVVKDNHGDSL</sequence>
<keyword evidence="1" id="KW-0732">Signal</keyword>
<evidence type="ECO:0000313" key="2">
    <source>
        <dbReference type="EMBL" id="CBF71815.1"/>
    </source>
</evidence>